<dbReference type="PROSITE" id="PS50089">
    <property type="entry name" value="ZF_RING_2"/>
    <property type="match status" value="1"/>
</dbReference>
<evidence type="ECO:0000313" key="7">
    <source>
        <dbReference type="Proteomes" id="UP000594262"/>
    </source>
</evidence>
<keyword evidence="7" id="KW-1185">Reference proteome</keyword>
<dbReference type="PANTHER" id="PTHR10131:SF94">
    <property type="entry name" value="TNF RECEPTOR-ASSOCIATED FACTOR 4"/>
    <property type="match status" value="1"/>
</dbReference>
<dbReference type="AlphaFoldDB" id="A0A7M5U9E5"/>
<feature type="domain" description="RING-type" evidence="5">
    <location>
        <begin position="21"/>
        <end position="64"/>
    </location>
</feature>
<keyword evidence="1 3" id="KW-0863">Zinc-finger</keyword>
<keyword evidence="1 3" id="KW-0479">Metal-binding</keyword>
<accession>A0A7M5U9E5</accession>
<evidence type="ECO:0000256" key="4">
    <source>
        <dbReference type="SAM" id="MobiDB-lite"/>
    </source>
</evidence>
<dbReference type="PANTHER" id="PTHR10131">
    <property type="entry name" value="TNF RECEPTOR ASSOCIATED FACTOR"/>
    <property type="match status" value="1"/>
</dbReference>
<dbReference type="EnsemblMetazoa" id="CLYHEMT007916.1">
    <property type="protein sequence ID" value="CLYHEMP007916.1"/>
    <property type="gene ID" value="CLYHEMG007916"/>
</dbReference>
<evidence type="ECO:0000256" key="2">
    <source>
        <dbReference type="ARBA" id="ARBA00022833"/>
    </source>
</evidence>
<dbReference type="SMART" id="SM00184">
    <property type="entry name" value="RING"/>
    <property type="match status" value="1"/>
</dbReference>
<feature type="region of interest" description="Disordered" evidence="4">
    <location>
        <begin position="116"/>
        <end position="139"/>
    </location>
</feature>
<sequence>MAFVEGYDVETVQDISSDLFCVICLKLMRNPVQFKCGHGMCFVCFKSLLHRSKQKATTQCPQCREVVKEGQIVSNVMLHRIILSLHVLCGNHDNGCKWTGELDRFDEHFAQCTKHSENAANKKSKKKKKRADQNQQAPQNIQNELLLQITEQLSNLKEYIISPNATKTQDSDPNSTDAAMKPPFWTRFNNKSVTSSCKTKTLALILFTISLLSGMHLLGGGFSDWFMDEDATANQTPGIDHVATYQQVHSELAKMNSLIYAQQNNFFQLHLGSKELQSDLEAQKTATLRLTGLYLKNSLNAAHFTKTSIADDVDDVFSQEMMHRKLGLERTAGFQLVNMKEDAYAR</sequence>
<evidence type="ECO:0000256" key="1">
    <source>
        <dbReference type="ARBA" id="ARBA00022771"/>
    </source>
</evidence>
<dbReference type="SUPFAM" id="SSF57850">
    <property type="entry name" value="RING/U-box"/>
    <property type="match status" value="1"/>
</dbReference>
<dbReference type="GO" id="GO:0008270">
    <property type="term" value="F:zinc ion binding"/>
    <property type="evidence" value="ECO:0007669"/>
    <property type="project" value="UniProtKB-KW"/>
</dbReference>
<organism evidence="6 7">
    <name type="scientific">Clytia hemisphaerica</name>
    <dbReference type="NCBI Taxonomy" id="252671"/>
    <lineage>
        <taxon>Eukaryota</taxon>
        <taxon>Metazoa</taxon>
        <taxon>Cnidaria</taxon>
        <taxon>Hydrozoa</taxon>
        <taxon>Hydroidolina</taxon>
        <taxon>Leptothecata</taxon>
        <taxon>Obeliida</taxon>
        <taxon>Clytiidae</taxon>
        <taxon>Clytia</taxon>
    </lineage>
</organism>
<protein>
    <recommendedName>
        <fullName evidence="5">RING-type domain-containing protein</fullName>
    </recommendedName>
</protein>
<proteinExistence type="predicted"/>
<dbReference type="Pfam" id="PF13920">
    <property type="entry name" value="zf-C3HC4_3"/>
    <property type="match status" value="1"/>
</dbReference>
<dbReference type="GO" id="GO:0043122">
    <property type="term" value="P:regulation of canonical NF-kappaB signal transduction"/>
    <property type="evidence" value="ECO:0007669"/>
    <property type="project" value="TreeGrafter"/>
</dbReference>
<keyword evidence="2" id="KW-0862">Zinc</keyword>
<dbReference type="InterPro" id="IPR013083">
    <property type="entry name" value="Znf_RING/FYVE/PHD"/>
</dbReference>
<dbReference type="OrthoDB" id="5574452at2759"/>
<evidence type="ECO:0000259" key="5">
    <source>
        <dbReference type="PROSITE" id="PS50089"/>
    </source>
</evidence>
<dbReference type="Proteomes" id="UP000594262">
    <property type="component" value="Unplaced"/>
</dbReference>
<evidence type="ECO:0000256" key="3">
    <source>
        <dbReference type="PROSITE-ProRule" id="PRU00175"/>
    </source>
</evidence>
<evidence type="ECO:0000313" key="6">
    <source>
        <dbReference type="EnsemblMetazoa" id="CLYHEMP007916.1"/>
    </source>
</evidence>
<reference evidence="6" key="1">
    <citation type="submission" date="2021-01" db="UniProtKB">
        <authorList>
            <consortium name="EnsemblMetazoa"/>
        </authorList>
    </citation>
    <scope>IDENTIFICATION</scope>
</reference>
<dbReference type="Gene3D" id="3.30.40.10">
    <property type="entry name" value="Zinc/RING finger domain, C3HC4 (zinc finger)"/>
    <property type="match status" value="1"/>
</dbReference>
<dbReference type="InterPro" id="IPR001841">
    <property type="entry name" value="Znf_RING"/>
</dbReference>
<name>A0A7M5U9E5_9CNID</name>